<dbReference type="OrthoDB" id="281674at2"/>
<dbReference type="AlphaFoldDB" id="A0A5C5ZEH7"/>
<dbReference type="RefSeq" id="WP_146584001.1">
    <property type="nucleotide sequence ID" value="NZ_SJPO01000001.1"/>
</dbReference>
<keyword evidence="2" id="KW-1185">Reference proteome</keyword>
<name>A0A5C5ZEH7_9BACT</name>
<protein>
    <submittedName>
        <fullName evidence="1">Uncharacterized protein</fullName>
    </submittedName>
</protein>
<proteinExistence type="predicted"/>
<evidence type="ECO:0000313" key="1">
    <source>
        <dbReference type="EMBL" id="TWT85764.1"/>
    </source>
</evidence>
<evidence type="ECO:0000313" key="2">
    <source>
        <dbReference type="Proteomes" id="UP000318478"/>
    </source>
</evidence>
<organism evidence="1 2">
    <name type="scientific">Posidoniimonas polymericola</name>
    <dbReference type="NCBI Taxonomy" id="2528002"/>
    <lineage>
        <taxon>Bacteria</taxon>
        <taxon>Pseudomonadati</taxon>
        <taxon>Planctomycetota</taxon>
        <taxon>Planctomycetia</taxon>
        <taxon>Pirellulales</taxon>
        <taxon>Lacipirellulaceae</taxon>
        <taxon>Posidoniimonas</taxon>
    </lineage>
</organism>
<gene>
    <name evidence="1" type="ORF">Pla123a_05710</name>
</gene>
<comment type="caution">
    <text evidence="1">The sequence shown here is derived from an EMBL/GenBank/DDBJ whole genome shotgun (WGS) entry which is preliminary data.</text>
</comment>
<reference evidence="1 2" key="1">
    <citation type="submission" date="2019-02" db="EMBL/GenBank/DDBJ databases">
        <title>Deep-cultivation of Planctomycetes and their phenomic and genomic characterization uncovers novel biology.</title>
        <authorList>
            <person name="Wiegand S."/>
            <person name="Jogler M."/>
            <person name="Boedeker C."/>
            <person name="Pinto D."/>
            <person name="Vollmers J."/>
            <person name="Rivas-Marin E."/>
            <person name="Kohn T."/>
            <person name="Peeters S.H."/>
            <person name="Heuer A."/>
            <person name="Rast P."/>
            <person name="Oberbeckmann S."/>
            <person name="Bunk B."/>
            <person name="Jeske O."/>
            <person name="Meyerdierks A."/>
            <person name="Storesund J.E."/>
            <person name="Kallscheuer N."/>
            <person name="Luecker S."/>
            <person name="Lage O.M."/>
            <person name="Pohl T."/>
            <person name="Merkel B.J."/>
            <person name="Hornburger P."/>
            <person name="Mueller R.-W."/>
            <person name="Bruemmer F."/>
            <person name="Labrenz M."/>
            <person name="Spormann A.M."/>
            <person name="Op Den Camp H."/>
            <person name="Overmann J."/>
            <person name="Amann R."/>
            <person name="Jetten M.S.M."/>
            <person name="Mascher T."/>
            <person name="Medema M.H."/>
            <person name="Devos D.P."/>
            <person name="Kaster A.-K."/>
            <person name="Ovreas L."/>
            <person name="Rohde M."/>
            <person name="Galperin M.Y."/>
            <person name="Jogler C."/>
        </authorList>
    </citation>
    <scope>NUCLEOTIDE SEQUENCE [LARGE SCALE GENOMIC DNA]</scope>
    <source>
        <strain evidence="1 2">Pla123a</strain>
    </source>
</reference>
<sequence length="77" mass="8342">MASTNRYSAEVSLRLIVGDSSYGLSHLGPREFIVRGTCPTIEAGNAEIEVNVDGRNQTTQVFLPHGVPGPDVRVLYL</sequence>
<accession>A0A5C5ZEH7</accession>
<dbReference type="Proteomes" id="UP000318478">
    <property type="component" value="Unassembled WGS sequence"/>
</dbReference>
<dbReference type="EMBL" id="SJPO01000001">
    <property type="protein sequence ID" value="TWT85764.1"/>
    <property type="molecule type" value="Genomic_DNA"/>
</dbReference>